<evidence type="ECO:0000256" key="1">
    <source>
        <dbReference type="ARBA" id="ARBA00000077"/>
    </source>
</evidence>
<evidence type="ECO:0000256" key="6">
    <source>
        <dbReference type="ARBA" id="ARBA00012180"/>
    </source>
</evidence>
<dbReference type="Gene3D" id="3.30.420.10">
    <property type="entry name" value="Ribonuclease H-like superfamily/Ribonuclease H"/>
    <property type="match status" value="1"/>
</dbReference>
<dbReference type="PROSITE" id="PS51975">
    <property type="entry name" value="RNASE_H_2"/>
    <property type="match status" value="1"/>
</dbReference>
<evidence type="ECO:0000256" key="9">
    <source>
        <dbReference type="ARBA" id="ARBA00022722"/>
    </source>
</evidence>
<dbReference type="EMBL" id="MN739345">
    <property type="protein sequence ID" value="QHS99631.1"/>
    <property type="molecule type" value="Genomic_DNA"/>
</dbReference>
<evidence type="ECO:0000256" key="7">
    <source>
        <dbReference type="ARBA" id="ARBA00019179"/>
    </source>
</evidence>
<evidence type="ECO:0000259" key="14">
    <source>
        <dbReference type="PROSITE" id="PS51975"/>
    </source>
</evidence>
<dbReference type="GO" id="GO:0043137">
    <property type="term" value="P:DNA replication, removal of RNA primer"/>
    <property type="evidence" value="ECO:0007669"/>
    <property type="project" value="TreeGrafter"/>
</dbReference>
<keyword evidence="9" id="KW-0540">Nuclease</keyword>
<dbReference type="GO" id="GO:0004523">
    <property type="term" value="F:RNA-DNA hybrid ribonuclease activity"/>
    <property type="evidence" value="ECO:0007669"/>
    <property type="project" value="UniProtKB-EC"/>
</dbReference>
<accession>A0A6C0C699</accession>
<dbReference type="GO" id="GO:0003723">
    <property type="term" value="F:RNA binding"/>
    <property type="evidence" value="ECO:0007669"/>
    <property type="project" value="InterPro"/>
</dbReference>
<evidence type="ECO:0000256" key="13">
    <source>
        <dbReference type="ARBA" id="ARBA00023211"/>
    </source>
</evidence>
<keyword evidence="12" id="KW-0378">Hydrolase</keyword>
<evidence type="ECO:0000256" key="8">
    <source>
        <dbReference type="ARBA" id="ARBA00022490"/>
    </source>
</evidence>
<comment type="subcellular location">
    <subcellularLocation>
        <location evidence="4">Cytoplasm</location>
    </subcellularLocation>
</comment>
<keyword evidence="11" id="KW-0255">Endonuclease</keyword>
<comment type="cofactor">
    <cofactor evidence="3">
        <name>Mg(2+)</name>
        <dbReference type="ChEBI" id="CHEBI:18420"/>
    </cofactor>
</comment>
<keyword evidence="10" id="KW-0479">Metal-binding</keyword>
<evidence type="ECO:0000256" key="10">
    <source>
        <dbReference type="ARBA" id="ARBA00022723"/>
    </source>
</evidence>
<dbReference type="GO" id="GO:0006298">
    <property type="term" value="P:mismatch repair"/>
    <property type="evidence" value="ECO:0007669"/>
    <property type="project" value="TreeGrafter"/>
</dbReference>
<dbReference type="EC" id="3.1.26.4" evidence="6"/>
<dbReference type="GO" id="GO:0005737">
    <property type="term" value="C:cytoplasm"/>
    <property type="evidence" value="ECO:0007669"/>
    <property type="project" value="UniProtKB-SubCell"/>
</dbReference>
<dbReference type="Pfam" id="PF01351">
    <property type="entry name" value="RNase_HII"/>
    <property type="match status" value="1"/>
</dbReference>
<reference evidence="15" key="1">
    <citation type="journal article" date="2020" name="Nature">
        <title>Giant virus diversity and host interactions through global metagenomics.</title>
        <authorList>
            <person name="Schulz F."/>
            <person name="Roux S."/>
            <person name="Paez-Espino D."/>
            <person name="Jungbluth S."/>
            <person name="Walsh D.A."/>
            <person name="Denef V.J."/>
            <person name="McMahon K.D."/>
            <person name="Konstantinidis K.T."/>
            <person name="Eloe-Fadrosh E.A."/>
            <person name="Kyrpides N.C."/>
            <person name="Woyke T."/>
        </authorList>
    </citation>
    <scope>NUCLEOTIDE SEQUENCE</scope>
    <source>
        <strain evidence="15">GVMAG-M-3300020187-37</strain>
    </source>
</reference>
<evidence type="ECO:0000256" key="5">
    <source>
        <dbReference type="ARBA" id="ARBA00007383"/>
    </source>
</evidence>
<evidence type="ECO:0000313" key="15">
    <source>
        <dbReference type="EMBL" id="QHS99631.1"/>
    </source>
</evidence>
<dbReference type="InterPro" id="IPR036397">
    <property type="entry name" value="RNaseH_sf"/>
</dbReference>
<organism evidence="15">
    <name type="scientific">viral metagenome</name>
    <dbReference type="NCBI Taxonomy" id="1070528"/>
    <lineage>
        <taxon>unclassified sequences</taxon>
        <taxon>metagenomes</taxon>
        <taxon>organismal metagenomes</taxon>
    </lineage>
</organism>
<proteinExistence type="inferred from homology"/>
<dbReference type="InterPro" id="IPR024567">
    <property type="entry name" value="RNase_HII/HIII_dom"/>
</dbReference>
<sequence>MEQYYEKDKIELGIDEAGRGCLFGPVSISSVIWLDEDPYPDIIIKDSKQLSLKKRLLAYDYILDNSIANSSILIYSEEIDKDNILKSTIKGMHLCIDEIVNNINIDTILVDGNQFKFYMGKDGECINHECVINGDNTYKSIAAASILAKVNRDNYINNLCEEYPELKKYDIHNNKGYGTKKHLEAIKEYGITKWHRKTFGICKEYC</sequence>
<evidence type="ECO:0000256" key="3">
    <source>
        <dbReference type="ARBA" id="ARBA00001946"/>
    </source>
</evidence>
<dbReference type="InterPro" id="IPR001352">
    <property type="entry name" value="RNase_HII/HIII"/>
</dbReference>
<dbReference type="CDD" id="cd07182">
    <property type="entry name" value="RNase_HII_bacteria_HII_like"/>
    <property type="match status" value="1"/>
</dbReference>
<dbReference type="PANTHER" id="PTHR10954:SF18">
    <property type="entry name" value="RIBONUCLEASE HII"/>
    <property type="match status" value="1"/>
</dbReference>
<comment type="catalytic activity">
    <reaction evidence="1">
        <text>Endonucleolytic cleavage to 5'-phosphomonoester.</text>
        <dbReference type="EC" id="3.1.26.4"/>
    </reaction>
</comment>
<dbReference type="NCBIfam" id="NF000595">
    <property type="entry name" value="PRK00015.1-3"/>
    <property type="match status" value="1"/>
</dbReference>
<name>A0A6C0C699_9ZZZZ</name>
<dbReference type="AlphaFoldDB" id="A0A6C0C699"/>
<dbReference type="InterPro" id="IPR022898">
    <property type="entry name" value="RNase_HII"/>
</dbReference>
<evidence type="ECO:0000256" key="4">
    <source>
        <dbReference type="ARBA" id="ARBA00004496"/>
    </source>
</evidence>
<evidence type="ECO:0000256" key="12">
    <source>
        <dbReference type="ARBA" id="ARBA00022801"/>
    </source>
</evidence>
<keyword evidence="8" id="KW-0963">Cytoplasm</keyword>
<keyword evidence="13" id="KW-0464">Manganese</keyword>
<dbReference type="GO" id="GO:0046872">
    <property type="term" value="F:metal ion binding"/>
    <property type="evidence" value="ECO:0007669"/>
    <property type="project" value="UniProtKB-KW"/>
</dbReference>
<dbReference type="SUPFAM" id="SSF53098">
    <property type="entry name" value="Ribonuclease H-like"/>
    <property type="match status" value="1"/>
</dbReference>
<comment type="cofactor">
    <cofactor evidence="2">
        <name>Mn(2+)</name>
        <dbReference type="ChEBI" id="CHEBI:29035"/>
    </cofactor>
</comment>
<comment type="similarity">
    <text evidence="5">Belongs to the RNase HII family.</text>
</comment>
<evidence type="ECO:0000256" key="11">
    <source>
        <dbReference type="ARBA" id="ARBA00022759"/>
    </source>
</evidence>
<dbReference type="GO" id="GO:0032299">
    <property type="term" value="C:ribonuclease H2 complex"/>
    <property type="evidence" value="ECO:0007669"/>
    <property type="project" value="TreeGrafter"/>
</dbReference>
<feature type="domain" description="RNase H type-2" evidence="14">
    <location>
        <begin position="9"/>
        <end position="206"/>
    </location>
</feature>
<dbReference type="PANTHER" id="PTHR10954">
    <property type="entry name" value="RIBONUCLEASE H2 SUBUNIT A"/>
    <property type="match status" value="1"/>
</dbReference>
<dbReference type="InterPro" id="IPR012337">
    <property type="entry name" value="RNaseH-like_sf"/>
</dbReference>
<protein>
    <recommendedName>
        <fullName evidence="7">Ribonuclease HII</fullName>
        <ecNumber evidence="6">3.1.26.4</ecNumber>
    </recommendedName>
</protein>
<evidence type="ECO:0000256" key="2">
    <source>
        <dbReference type="ARBA" id="ARBA00001936"/>
    </source>
</evidence>